<dbReference type="PROSITE" id="PS50931">
    <property type="entry name" value="HTH_LYSR"/>
    <property type="match status" value="1"/>
</dbReference>
<evidence type="ECO:0000256" key="3">
    <source>
        <dbReference type="ARBA" id="ARBA00023125"/>
    </source>
</evidence>
<keyword evidence="7" id="KW-1185">Reference proteome</keyword>
<dbReference type="InterPro" id="IPR005119">
    <property type="entry name" value="LysR_subst-bd"/>
</dbReference>
<evidence type="ECO:0000256" key="1">
    <source>
        <dbReference type="ARBA" id="ARBA00009437"/>
    </source>
</evidence>
<comment type="similarity">
    <text evidence="1">Belongs to the LysR transcriptional regulatory family.</text>
</comment>
<evidence type="ECO:0000259" key="5">
    <source>
        <dbReference type="PROSITE" id="PS50931"/>
    </source>
</evidence>
<organism evidence="6 7">
    <name type="scientific">Rhizosaccharibacter radicis</name>
    <dbReference type="NCBI Taxonomy" id="2782605"/>
    <lineage>
        <taxon>Bacteria</taxon>
        <taxon>Pseudomonadati</taxon>
        <taxon>Pseudomonadota</taxon>
        <taxon>Alphaproteobacteria</taxon>
        <taxon>Acetobacterales</taxon>
        <taxon>Acetobacteraceae</taxon>
        <taxon>Rhizosaccharibacter</taxon>
    </lineage>
</organism>
<dbReference type="Gene3D" id="3.40.190.290">
    <property type="match status" value="1"/>
</dbReference>
<dbReference type="PANTHER" id="PTHR30126">
    <property type="entry name" value="HTH-TYPE TRANSCRIPTIONAL REGULATOR"/>
    <property type="match status" value="1"/>
</dbReference>
<evidence type="ECO:0000313" key="7">
    <source>
        <dbReference type="Proteomes" id="UP001524547"/>
    </source>
</evidence>
<dbReference type="EMBL" id="JAMZEJ010000007">
    <property type="protein sequence ID" value="MCQ8241652.1"/>
    <property type="molecule type" value="Genomic_DNA"/>
</dbReference>
<keyword evidence="3" id="KW-0238">DNA-binding</keyword>
<proteinExistence type="inferred from homology"/>
<evidence type="ECO:0000313" key="6">
    <source>
        <dbReference type="EMBL" id="MCQ8241652.1"/>
    </source>
</evidence>
<comment type="caution">
    <text evidence="6">The sequence shown here is derived from an EMBL/GenBank/DDBJ whole genome shotgun (WGS) entry which is preliminary data.</text>
</comment>
<accession>A0ABT1VZA0</accession>
<dbReference type="RefSeq" id="WP_422920395.1">
    <property type="nucleotide sequence ID" value="NZ_JAMZEJ010000007.1"/>
</dbReference>
<dbReference type="InterPro" id="IPR036388">
    <property type="entry name" value="WH-like_DNA-bd_sf"/>
</dbReference>
<protein>
    <submittedName>
        <fullName evidence="6">LysR family transcriptional regulator</fullName>
    </submittedName>
</protein>
<dbReference type="InterPro" id="IPR000847">
    <property type="entry name" value="LysR_HTH_N"/>
</dbReference>
<gene>
    <name evidence="6" type="ORF">NFI88_12480</name>
</gene>
<name>A0ABT1VZA0_9PROT</name>
<keyword evidence="2" id="KW-0805">Transcription regulation</keyword>
<dbReference type="Gene3D" id="1.10.10.10">
    <property type="entry name" value="Winged helix-like DNA-binding domain superfamily/Winged helix DNA-binding domain"/>
    <property type="match status" value="1"/>
</dbReference>
<evidence type="ECO:0000256" key="4">
    <source>
        <dbReference type="ARBA" id="ARBA00023163"/>
    </source>
</evidence>
<evidence type="ECO:0000256" key="2">
    <source>
        <dbReference type="ARBA" id="ARBA00023015"/>
    </source>
</evidence>
<dbReference type="Pfam" id="PF03466">
    <property type="entry name" value="LysR_substrate"/>
    <property type="match status" value="2"/>
</dbReference>
<dbReference type="CDD" id="cd05466">
    <property type="entry name" value="PBP2_LTTR_substrate"/>
    <property type="match status" value="1"/>
</dbReference>
<dbReference type="InterPro" id="IPR036390">
    <property type="entry name" value="WH_DNA-bd_sf"/>
</dbReference>
<dbReference type="Proteomes" id="UP001524547">
    <property type="component" value="Unassembled WGS sequence"/>
</dbReference>
<dbReference type="Pfam" id="PF00126">
    <property type="entry name" value="HTH_1"/>
    <property type="match status" value="1"/>
</dbReference>
<dbReference type="PRINTS" id="PR00039">
    <property type="entry name" value="HTHLYSR"/>
</dbReference>
<dbReference type="PANTHER" id="PTHR30126:SF40">
    <property type="entry name" value="HTH-TYPE TRANSCRIPTIONAL REGULATOR GLTR"/>
    <property type="match status" value="1"/>
</dbReference>
<keyword evidence="4" id="KW-0804">Transcription</keyword>
<reference evidence="6 7" key="1">
    <citation type="submission" date="2022-06" db="EMBL/GenBank/DDBJ databases">
        <title>Rhizosaccharibacter gen. nov. sp. nov. KSS12, endophytic bacteria isolated from sugarcane.</title>
        <authorList>
            <person name="Pitiwittayakul N."/>
        </authorList>
    </citation>
    <scope>NUCLEOTIDE SEQUENCE [LARGE SCALE GENOMIC DNA]</scope>
    <source>
        <strain evidence="6 7">KSS12</strain>
    </source>
</reference>
<sequence>MDWNDLRIFLAVARTGSFGAAARRLGISHPTVSRRLQALEDALGQKLFQRIDHSLVVTDEGASIISLAEQIEDAAVGIERRMAGVEGTLEGVLRIATADWFGSWILPTAIEAFHRAHPGVTIELMAGARVRSLARREADIAFRVVPFHEPDVLQRRLLSVSFAVYTGIAGPETINGSGTGLHIIEDVPTETYPDVGWLRRRLPDATVTMRANNRTVQARSCAAGCGITLLPRAIGDAMPDLRRLDLGELPPDRILWMGYHRDLRMLGRLRAFVDIVTKHLYSNEQSADQA</sequence>
<feature type="domain" description="HTH lysR-type" evidence="5">
    <location>
        <begin position="1"/>
        <end position="58"/>
    </location>
</feature>
<dbReference type="SUPFAM" id="SSF46785">
    <property type="entry name" value="Winged helix' DNA-binding domain"/>
    <property type="match status" value="1"/>
</dbReference>
<dbReference type="SUPFAM" id="SSF53850">
    <property type="entry name" value="Periplasmic binding protein-like II"/>
    <property type="match status" value="1"/>
</dbReference>